<reference evidence="2 3" key="1">
    <citation type="submission" date="2018-12" db="EMBL/GenBank/DDBJ databases">
        <authorList>
            <person name="Feng G."/>
            <person name="Zhu H."/>
        </authorList>
    </citation>
    <scope>NUCLEOTIDE SEQUENCE [LARGE SCALE GENOMIC DNA]</scope>
    <source>
        <strain evidence="2 3">KCTC 12533</strain>
    </source>
</reference>
<name>A0A3R9MTQ0_9BACT</name>
<dbReference type="EMBL" id="RWIT01000005">
    <property type="protein sequence ID" value="RSK48246.1"/>
    <property type="molecule type" value="Genomic_DNA"/>
</dbReference>
<dbReference type="Proteomes" id="UP000273500">
    <property type="component" value="Unassembled WGS sequence"/>
</dbReference>
<proteinExistence type="predicted"/>
<dbReference type="OrthoDB" id="9814194at2"/>
<keyword evidence="1" id="KW-0812">Transmembrane</keyword>
<keyword evidence="1" id="KW-1133">Transmembrane helix</keyword>
<dbReference type="RefSeq" id="WP_125419871.1">
    <property type="nucleotide sequence ID" value="NZ_RWIT01000005.1"/>
</dbReference>
<accession>A0A3R9MTQ0</accession>
<sequence>MSEFQSYQRFPNVEVAQPLLQLLHQHGILYETLLDQPRIDPSFAFNPTNSYFVVKVRPADVEAVRALEMAADEELTATAPADHYLFRFTDEELLDVLLKADEWSSFDVALARRILRQRGQEVSPLLLEQLRQQRLQDLAQPEPSQKAWVLFGYAVALLGGLVAIFIGWHLRTHTKQLPDGRKVPAFNTQDRVHGLRILILGVVCFVGSVVLRLMQSE</sequence>
<feature type="transmembrane region" description="Helical" evidence="1">
    <location>
        <begin position="194"/>
        <end position="214"/>
    </location>
</feature>
<keyword evidence="3" id="KW-1185">Reference proteome</keyword>
<evidence type="ECO:0000313" key="3">
    <source>
        <dbReference type="Proteomes" id="UP000273500"/>
    </source>
</evidence>
<gene>
    <name evidence="2" type="ORF">EI291_10955</name>
</gene>
<protein>
    <submittedName>
        <fullName evidence="2">Uncharacterized protein</fullName>
    </submittedName>
</protein>
<organism evidence="2 3">
    <name type="scientific">Hymenobacter rigui</name>
    <dbReference type="NCBI Taxonomy" id="334424"/>
    <lineage>
        <taxon>Bacteria</taxon>
        <taxon>Pseudomonadati</taxon>
        <taxon>Bacteroidota</taxon>
        <taxon>Cytophagia</taxon>
        <taxon>Cytophagales</taxon>
        <taxon>Hymenobacteraceae</taxon>
        <taxon>Hymenobacter</taxon>
    </lineage>
</organism>
<feature type="transmembrane region" description="Helical" evidence="1">
    <location>
        <begin position="148"/>
        <end position="170"/>
    </location>
</feature>
<keyword evidence="1" id="KW-0472">Membrane</keyword>
<evidence type="ECO:0000313" key="2">
    <source>
        <dbReference type="EMBL" id="RSK48246.1"/>
    </source>
</evidence>
<evidence type="ECO:0000256" key="1">
    <source>
        <dbReference type="SAM" id="Phobius"/>
    </source>
</evidence>
<dbReference type="AlphaFoldDB" id="A0A3R9MTQ0"/>
<comment type="caution">
    <text evidence="2">The sequence shown here is derived from an EMBL/GenBank/DDBJ whole genome shotgun (WGS) entry which is preliminary data.</text>
</comment>